<comment type="similarity">
    <text evidence="8">Belongs to the small Tim family.</text>
</comment>
<keyword evidence="10" id="KW-1185">Reference proteome</keyword>
<keyword evidence="5 8" id="KW-0811">Translocation</keyword>
<dbReference type="KEGG" id="ccal:108630488"/>
<dbReference type="Gene3D" id="1.10.287.810">
    <property type="entry name" value="Mitochondrial import inner membrane translocase subunit tim13 like domains"/>
    <property type="match status" value="1"/>
</dbReference>
<organism evidence="10 11">
    <name type="scientific">Ceratina calcarata</name>
    <dbReference type="NCBI Taxonomy" id="156304"/>
    <lineage>
        <taxon>Eukaryota</taxon>
        <taxon>Metazoa</taxon>
        <taxon>Ecdysozoa</taxon>
        <taxon>Arthropoda</taxon>
        <taxon>Hexapoda</taxon>
        <taxon>Insecta</taxon>
        <taxon>Pterygota</taxon>
        <taxon>Neoptera</taxon>
        <taxon>Endopterygota</taxon>
        <taxon>Hymenoptera</taxon>
        <taxon>Apocrita</taxon>
        <taxon>Aculeata</taxon>
        <taxon>Apoidea</taxon>
        <taxon>Anthophila</taxon>
        <taxon>Apidae</taxon>
        <taxon>Ceratina</taxon>
        <taxon>Zadontomerus</taxon>
    </lineage>
</organism>
<gene>
    <name evidence="11" type="primary">LOC108630488</name>
</gene>
<evidence type="ECO:0000256" key="1">
    <source>
        <dbReference type="ARBA" id="ARBA00022448"/>
    </source>
</evidence>
<accession>A0AAJ7NDN7</accession>
<dbReference type="Pfam" id="PF02953">
    <property type="entry name" value="zf-Tim10_DDP"/>
    <property type="match status" value="1"/>
</dbReference>
<dbReference type="SUPFAM" id="SSF144122">
    <property type="entry name" value="Tim10-like"/>
    <property type="match status" value="1"/>
</dbReference>
<evidence type="ECO:0000256" key="3">
    <source>
        <dbReference type="ARBA" id="ARBA00022833"/>
    </source>
</evidence>
<reference evidence="11" key="1">
    <citation type="submission" date="2025-08" db="UniProtKB">
        <authorList>
            <consortium name="RefSeq"/>
        </authorList>
    </citation>
    <scope>IDENTIFICATION</scope>
    <source>
        <tissue evidence="11">Whole body</tissue>
    </source>
</reference>
<dbReference type="AlphaFoldDB" id="A0AAJ7NDN7"/>
<dbReference type="GeneID" id="108630488"/>
<evidence type="ECO:0000313" key="11">
    <source>
        <dbReference type="RefSeq" id="XP_017889308.1"/>
    </source>
</evidence>
<evidence type="ECO:0000256" key="5">
    <source>
        <dbReference type="ARBA" id="ARBA00023010"/>
    </source>
</evidence>
<sequence length="85" mass="10001">MKDFQFLFNQMSETCFKSCVSSFLSRDMSTEEAQCIQNCSSKHINANHRIMEIFMEVQPAINRRNMEELRRAQSTLEAAQNEQNF</sequence>
<keyword evidence="8" id="KW-0472">Membrane</keyword>
<keyword evidence="8" id="KW-0999">Mitochondrion inner membrane</keyword>
<dbReference type="Proteomes" id="UP000694925">
    <property type="component" value="Unplaced"/>
</dbReference>
<keyword evidence="6 8" id="KW-0496">Mitochondrion</keyword>
<evidence type="ECO:0000256" key="7">
    <source>
        <dbReference type="ARBA" id="ARBA00023157"/>
    </source>
</evidence>
<comment type="subcellular location">
    <subcellularLocation>
        <location evidence="8">Mitochondrion inner membrane</location>
        <topology evidence="8">Peripheral membrane protein</topology>
        <orientation evidence="8">Intermembrane side</orientation>
    </subcellularLocation>
</comment>
<evidence type="ECO:0000259" key="9">
    <source>
        <dbReference type="Pfam" id="PF02953"/>
    </source>
</evidence>
<dbReference type="GO" id="GO:0005743">
    <property type="term" value="C:mitochondrial inner membrane"/>
    <property type="evidence" value="ECO:0007669"/>
    <property type="project" value="UniProtKB-SubCell"/>
</dbReference>
<evidence type="ECO:0000313" key="10">
    <source>
        <dbReference type="Proteomes" id="UP000694925"/>
    </source>
</evidence>
<dbReference type="InterPro" id="IPR035427">
    <property type="entry name" value="Tim10-like_dom_sf"/>
</dbReference>
<evidence type="ECO:0000256" key="2">
    <source>
        <dbReference type="ARBA" id="ARBA00022723"/>
    </source>
</evidence>
<keyword evidence="2" id="KW-0479">Metal-binding</keyword>
<evidence type="ECO:0000256" key="8">
    <source>
        <dbReference type="RuleBase" id="RU367043"/>
    </source>
</evidence>
<dbReference type="InterPro" id="IPR004217">
    <property type="entry name" value="Tim10-like"/>
</dbReference>
<comment type="function">
    <text evidence="8">Mitochondrial intermembrane chaperone that participates in the import and insertion of some multi-pass transmembrane proteins into the mitochondrial inner membrane. Also required for the transfer of beta-barrel precursors from the TOM complex to the sorting and assembly machinery (SAM complex) of the outer membrane. Acts as a chaperone-like protein that protects the hydrophobic precursors from aggregation and guide them through the mitochondrial intermembrane space.</text>
</comment>
<dbReference type="GO" id="GO:0015031">
    <property type="term" value="P:protein transport"/>
    <property type="evidence" value="ECO:0007669"/>
    <property type="project" value="UniProtKB-KW"/>
</dbReference>
<dbReference type="RefSeq" id="XP_017889308.1">
    <property type="nucleotide sequence ID" value="XM_018033819.1"/>
</dbReference>
<feature type="domain" description="Tim10-like" evidence="9">
    <location>
        <begin position="1"/>
        <end position="55"/>
    </location>
</feature>
<keyword evidence="4 8" id="KW-0653">Protein transport</keyword>
<keyword evidence="8" id="KW-0143">Chaperone</keyword>
<dbReference type="GO" id="GO:0046872">
    <property type="term" value="F:metal ion binding"/>
    <property type="evidence" value="ECO:0007669"/>
    <property type="project" value="UniProtKB-KW"/>
</dbReference>
<keyword evidence="3" id="KW-0862">Zinc</keyword>
<keyword evidence="1 8" id="KW-0813">Transport</keyword>
<comment type="domain">
    <text evidence="8">The twin CX3C motif contains 4 conserved Cys residues that form 2 disulfide bonds in the mitochondrial intermembrane space.</text>
</comment>
<evidence type="ECO:0000256" key="6">
    <source>
        <dbReference type="ARBA" id="ARBA00023128"/>
    </source>
</evidence>
<comment type="subunit">
    <text evidence="8">Heterohexamer.</text>
</comment>
<dbReference type="InterPro" id="IPR050673">
    <property type="entry name" value="Mito_inner_translocase_sub"/>
</dbReference>
<evidence type="ECO:0000256" key="4">
    <source>
        <dbReference type="ARBA" id="ARBA00022927"/>
    </source>
</evidence>
<keyword evidence="7 8" id="KW-1015">Disulfide bond</keyword>
<protein>
    <recommendedName>
        <fullName evidence="8">Mitochondrial import inner membrane translocase subunit</fullName>
    </recommendedName>
</protein>
<proteinExistence type="inferred from homology"/>
<name>A0AAJ7NDN7_9HYME</name>
<dbReference type="PANTHER" id="PTHR13172">
    <property type="entry name" value="MITOCHONDRIAL IMPORT INNER MEMBRANE TRANSLOCASE SUBUNIT TIM9B"/>
    <property type="match status" value="1"/>
</dbReference>